<keyword evidence="2" id="KW-0227">DNA damage</keyword>
<dbReference type="Gene3D" id="3.40.50.10190">
    <property type="entry name" value="BRCT domain"/>
    <property type="match status" value="1"/>
</dbReference>
<dbReference type="InterPro" id="IPR051579">
    <property type="entry name" value="DDR_Transcriptional_Reg"/>
</dbReference>
<dbReference type="InterPro" id="IPR036420">
    <property type="entry name" value="BRCT_dom_sf"/>
</dbReference>
<dbReference type="Proteomes" id="UP001152797">
    <property type="component" value="Unassembled WGS sequence"/>
</dbReference>
<organism evidence="6">
    <name type="scientific">Cladocopium goreaui</name>
    <dbReference type="NCBI Taxonomy" id="2562237"/>
    <lineage>
        <taxon>Eukaryota</taxon>
        <taxon>Sar</taxon>
        <taxon>Alveolata</taxon>
        <taxon>Dinophyceae</taxon>
        <taxon>Suessiales</taxon>
        <taxon>Symbiodiniaceae</taxon>
        <taxon>Cladocopium</taxon>
    </lineage>
</organism>
<evidence type="ECO:0000313" key="7">
    <source>
        <dbReference type="EMBL" id="CAL1173504.1"/>
    </source>
</evidence>
<dbReference type="EMBL" id="CAMXCT020006791">
    <property type="protein sequence ID" value="CAL1173504.1"/>
    <property type="molecule type" value="Genomic_DNA"/>
</dbReference>
<evidence type="ECO:0000313" key="6">
    <source>
        <dbReference type="EMBL" id="CAI4020129.1"/>
    </source>
</evidence>
<dbReference type="Pfam" id="PF16770">
    <property type="entry name" value="RTT107_BRCT_5"/>
    <property type="match status" value="1"/>
</dbReference>
<dbReference type="EMBL" id="CAMXCT010006791">
    <property type="protein sequence ID" value="CAI4020129.1"/>
    <property type="molecule type" value="Genomic_DNA"/>
</dbReference>
<dbReference type="SUPFAM" id="SSF52113">
    <property type="entry name" value="BRCT domain"/>
    <property type="match status" value="1"/>
</dbReference>
<evidence type="ECO:0000256" key="3">
    <source>
        <dbReference type="ARBA" id="ARBA00023242"/>
    </source>
</evidence>
<sequence>MMEPPVLAEVAETQLDDSSEDVPSGGAEVPVTPPPSRKRKASVGGALETPCKTSCRRSPRLKEMRERAAAAAPVTPRVVKVEVPQSLGQAVLALSGVELQAAHVRKLRHLGSAEVTKTWQPEVTHLVASRLRRTFKMMCAICKGLPIVRPCFVARCAHLGVVPEVRSQDLLRDRLGEKIFASRFSAPDYSLADVTSLALQGPLLRKYRVYVSKQEKAMERSKLEALVTAAGGTWLEELPAERSHDLLVFGPVQGRSYDVEALFEAACTQQLERLEAFAQSARKQRQPPTTASAPKKKRPSEQ</sequence>
<reference evidence="6" key="1">
    <citation type="submission" date="2022-10" db="EMBL/GenBank/DDBJ databases">
        <authorList>
            <person name="Chen Y."/>
            <person name="Dougan E. K."/>
            <person name="Chan C."/>
            <person name="Rhodes N."/>
            <person name="Thang M."/>
        </authorList>
    </citation>
    <scope>NUCLEOTIDE SEQUENCE</scope>
</reference>
<dbReference type="PANTHER" id="PTHR23196">
    <property type="entry name" value="PAX TRANSCRIPTION ACTIVATION DOMAIN INTERACTING PROTEIN"/>
    <property type="match status" value="1"/>
</dbReference>
<dbReference type="CDD" id="cd17744">
    <property type="entry name" value="BRCT_MDC1_rpt1"/>
    <property type="match status" value="1"/>
</dbReference>
<dbReference type="GO" id="GO:0006974">
    <property type="term" value="P:DNA damage response"/>
    <property type="evidence" value="ECO:0007669"/>
    <property type="project" value="UniProtKB-KW"/>
</dbReference>
<gene>
    <name evidence="6" type="ORF">C1SCF055_LOCUS44571</name>
</gene>
<keyword evidence="3" id="KW-0539">Nucleus</keyword>
<feature type="region of interest" description="Disordered" evidence="4">
    <location>
        <begin position="278"/>
        <end position="302"/>
    </location>
</feature>
<keyword evidence="9" id="KW-1185">Reference proteome</keyword>
<proteinExistence type="predicted"/>
<evidence type="ECO:0000256" key="2">
    <source>
        <dbReference type="ARBA" id="ARBA00022763"/>
    </source>
</evidence>
<protein>
    <submittedName>
        <fullName evidence="8">Mediator of DNA damage checkpoint protein 1 (Nuclear factor with BRCT domains 1)</fullName>
    </submittedName>
</protein>
<evidence type="ECO:0000313" key="8">
    <source>
        <dbReference type="EMBL" id="CAL4807441.1"/>
    </source>
</evidence>
<dbReference type="InterPro" id="IPR001357">
    <property type="entry name" value="BRCT_dom"/>
</dbReference>
<dbReference type="PANTHER" id="PTHR23196:SF1">
    <property type="entry name" value="PAX-INTERACTING PROTEIN 1"/>
    <property type="match status" value="1"/>
</dbReference>
<evidence type="ECO:0000256" key="1">
    <source>
        <dbReference type="ARBA" id="ARBA00004123"/>
    </source>
</evidence>
<comment type="subcellular location">
    <subcellularLocation>
        <location evidence="1">Nucleus</location>
    </subcellularLocation>
</comment>
<feature type="domain" description="BRCT" evidence="5">
    <location>
        <begin position="98"/>
        <end position="157"/>
    </location>
</feature>
<comment type="caution">
    <text evidence="6">The sequence shown here is derived from an EMBL/GenBank/DDBJ whole genome shotgun (WGS) entry which is preliminary data.</text>
</comment>
<dbReference type="CDD" id="cd00027">
    <property type="entry name" value="BRCT"/>
    <property type="match status" value="1"/>
</dbReference>
<name>A0A9P1GSA1_9DINO</name>
<dbReference type="EMBL" id="CAMXCT030006791">
    <property type="protein sequence ID" value="CAL4807441.1"/>
    <property type="molecule type" value="Genomic_DNA"/>
</dbReference>
<feature type="region of interest" description="Disordered" evidence="4">
    <location>
        <begin position="1"/>
        <end position="47"/>
    </location>
</feature>
<evidence type="ECO:0000259" key="5">
    <source>
        <dbReference type="Pfam" id="PF16770"/>
    </source>
</evidence>
<dbReference type="OrthoDB" id="433446at2759"/>
<dbReference type="AlphaFoldDB" id="A0A9P1GSA1"/>
<dbReference type="GO" id="GO:0005634">
    <property type="term" value="C:nucleus"/>
    <property type="evidence" value="ECO:0007669"/>
    <property type="project" value="UniProtKB-SubCell"/>
</dbReference>
<reference evidence="7" key="2">
    <citation type="submission" date="2024-04" db="EMBL/GenBank/DDBJ databases">
        <authorList>
            <person name="Chen Y."/>
            <person name="Shah S."/>
            <person name="Dougan E. K."/>
            <person name="Thang M."/>
            <person name="Chan C."/>
        </authorList>
    </citation>
    <scope>NUCLEOTIDE SEQUENCE [LARGE SCALE GENOMIC DNA]</scope>
</reference>
<evidence type="ECO:0000313" key="9">
    <source>
        <dbReference type="Proteomes" id="UP001152797"/>
    </source>
</evidence>
<accession>A0A9P1GSA1</accession>
<evidence type="ECO:0000256" key="4">
    <source>
        <dbReference type="SAM" id="MobiDB-lite"/>
    </source>
</evidence>